<evidence type="ECO:0000313" key="3">
    <source>
        <dbReference type="EMBL" id="KAL3522673.1"/>
    </source>
</evidence>
<gene>
    <name evidence="3" type="ORF">ACH5RR_015507</name>
</gene>
<keyword evidence="2" id="KW-0732">Signal</keyword>
<reference evidence="3 4" key="1">
    <citation type="submission" date="2024-11" db="EMBL/GenBank/DDBJ databases">
        <title>A near-complete genome assembly of Cinchona calisaya.</title>
        <authorList>
            <person name="Lian D.C."/>
            <person name="Zhao X.W."/>
            <person name="Wei L."/>
        </authorList>
    </citation>
    <scope>NUCLEOTIDE SEQUENCE [LARGE SCALE GENOMIC DNA]</scope>
    <source>
        <tissue evidence="3">Nenye</tissue>
    </source>
</reference>
<keyword evidence="1" id="KW-0812">Transmembrane</keyword>
<sequence length="88" mass="8975">MERGIALIISIMVLIAFANTGAKAAHHQVGAPVPSPGIENSGVTVYASVVMAAMASLAASLAAQLNIIGFLSTVIVQPKIGRSTNKVF</sequence>
<dbReference type="Proteomes" id="UP001630127">
    <property type="component" value="Unassembled WGS sequence"/>
</dbReference>
<protein>
    <submittedName>
        <fullName evidence="3">Uncharacterized protein</fullName>
    </submittedName>
</protein>
<keyword evidence="1" id="KW-0472">Membrane</keyword>
<feature type="signal peptide" evidence="2">
    <location>
        <begin position="1"/>
        <end position="24"/>
    </location>
</feature>
<keyword evidence="4" id="KW-1185">Reference proteome</keyword>
<proteinExistence type="predicted"/>
<evidence type="ECO:0000313" key="4">
    <source>
        <dbReference type="Proteomes" id="UP001630127"/>
    </source>
</evidence>
<feature type="transmembrane region" description="Helical" evidence="1">
    <location>
        <begin position="48"/>
        <end position="76"/>
    </location>
</feature>
<evidence type="ECO:0000256" key="1">
    <source>
        <dbReference type="SAM" id="Phobius"/>
    </source>
</evidence>
<keyword evidence="1" id="KW-1133">Transmembrane helix</keyword>
<organism evidence="3 4">
    <name type="scientific">Cinchona calisaya</name>
    <dbReference type="NCBI Taxonomy" id="153742"/>
    <lineage>
        <taxon>Eukaryota</taxon>
        <taxon>Viridiplantae</taxon>
        <taxon>Streptophyta</taxon>
        <taxon>Embryophyta</taxon>
        <taxon>Tracheophyta</taxon>
        <taxon>Spermatophyta</taxon>
        <taxon>Magnoliopsida</taxon>
        <taxon>eudicotyledons</taxon>
        <taxon>Gunneridae</taxon>
        <taxon>Pentapetalae</taxon>
        <taxon>asterids</taxon>
        <taxon>lamiids</taxon>
        <taxon>Gentianales</taxon>
        <taxon>Rubiaceae</taxon>
        <taxon>Cinchonoideae</taxon>
        <taxon>Cinchoneae</taxon>
        <taxon>Cinchona</taxon>
    </lineage>
</organism>
<accession>A0ABD2ZTR2</accession>
<feature type="chain" id="PRO_5044835573" evidence="2">
    <location>
        <begin position="25"/>
        <end position="88"/>
    </location>
</feature>
<name>A0ABD2ZTR2_9GENT</name>
<dbReference type="AlphaFoldDB" id="A0ABD2ZTR2"/>
<evidence type="ECO:0000256" key="2">
    <source>
        <dbReference type="SAM" id="SignalP"/>
    </source>
</evidence>
<dbReference type="EMBL" id="JBJUIK010000007">
    <property type="protein sequence ID" value="KAL3522673.1"/>
    <property type="molecule type" value="Genomic_DNA"/>
</dbReference>
<comment type="caution">
    <text evidence="3">The sequence shown here is derived from an EMBL/GenBank/DDBJ whole genome shotgun (WGS) entry which is preliminary data.</text>
</comment>